<dbReference type="AlphaFoldDB" id="A0A564YZX1"/>
<evidence type="ECO:0000313" key="2">
    <source>
        <dbReference type="Proteomes" id="UP000321570"/>
    </source>
</evidence>
<sequence length="90" mass="10141">MTHDPYLPCLAPPIDFPPLFYNSLASYKKHMFAHVLTRPYPSDSIKTILVFHTARACHLPAPTLPTYLPFPQHAPLSISLSLVSNSLWLL</sequence>
<protein>
    <submittedName>
        <fullName evidence="1">Uncharacterized protein</fullName>
    </submittedName>
</protein>
<reference evidence="1 2" key="1">
    <citation type="submission" date="2019-07" db="EMBL/GenBank/DDBJ databases">
        <authorList>
            <person name="Jastrzebski P J."/>
            <person name="Paukszto L."/>
            <person name="Jastrzebski P J."/>
        </authorList>
    </citation>
    <scope>NUCLEOTIDE SEQUENCE [LARGE SCALE GENOMIC DNA]</scope>
    <source>
        <strain evidence="1 2">WMS-il1</strain>
    </source>
</reference>
<dbReference type="EMBL" id="CABIJS010000477">
    <property type="protein sequence ID" value="VUZ52198.1"/>
    <property type="molecule type" value="Genomic_DNA"/>
</dbReference>
<accession>A0A564YZX1</accession>
<organism evidence="1 2">
    <name type="scientific">Hymenolepis diminuta</name>
    <name type="common">Rat tapeworm</name>
    <dbReference type="NCBI Taxonomy" id="6216"/>
    <lineage>
        <taxon>Eukaryota</taxon>
        <taxon>Metazoa</taxon>
        <taxon>Spiralia</taxon>
        <taxon>Lophotrochozoa</taxon>
        <taxon>Platyhelminthes</taxon>
        <taxon>Cestoda</taxon>
        <taxon>Eucestoda</taxon>
        <taxon>Cyclophyllidea</taxon>
        <taxon>Hymenolepididae</taxon>
        <taxon>Hymenolepis</taxon>
    </lineage>
</organism>
<dbReference type="Proteomes" id="UP000321570">
    <property type="component" value="Unassembled WGS sequence"/>
</dbReference>
<proteinExistence type="predicted"/>
<keyword evidence="2" id="KW-1185">Reference proteome</keyword>
<evidence type="ECO:0000313" key="1">
    <source>
        <dbReference type="EMBL" id="VUZ52198.1"/>
    </source>
</evidence>
<gene>
    <name evidence="1" type="ORF">WMSIL1_LOCUS10787</name>
</gene>
<name>A0A564YZX1_HYMDI</name>